<protein>
    <submittedName>
        <fullName evidence="2">Uncharacterized protein</fullName>
    </submittedName>
</protein>
<keyword evidence="1" id="KW-0812">Transmembrane</keyword>
<evidence type="ECO:0000313" key="3">
    <source>
        <dbReference type="Proteomes" id="UP001142175"/>
    </source>
</evidence>
<organism evidence="2 3">
    <name type="scientific">Aquiflexum gelatinilyticum</name>
    <dbReference type="NCBI Taxonomy" id="2961943"/>
    <lineage>
        <taxon>Bacteria</taxon>
        <taxon>Pseudomonadati</taxon>
        <taxon>Bacteroidota</taxon>
        <taxon>Cytophagia</taxon>
        <taxon>Cytophagales</taxon>
        <taxon>Cyclobacteriaceae</taxon>
        <taxon>Aquiflexum</taxon>
    </lineage>
</organism>
<evidence type="ECO:0000256" key="1">
    <source>
        <dbReference type="SAM" id="Phobius"/>
    </source>
</evidence>
<reference evidence="2" key="1">
    <citation type="submission" date="2022-08" db="EMBL/GenBank/DDBJ databases">
        <authorList>
            <person name="Zhang D."/>
        </authorList>
    </citation>
    <scope>NUCLEOTIDE SEQUENCE</scope>
    <source>
        <strain evidence="2">XJ19-11</strain>
    </source>
</reference>
<feature type="transmembrane region" description="Helical" evidence="1">
    <location>
        <begin position="42"/>
        <end position="62"/>
    </location>
</feature>
<dbReference type="RefSeq" id="WP_258423368.1">
    <property type="nucleotide sequence ID" value="NZ_JANSUY010000007.1"/>
</dbReference>
<proteinExistence type="predicted"/>
<evidence type="ECO:0000313" key="2">
    <source>
        <dbReference type="EMBL" id="MCR9015514.1"/>
    </source>
</evidence>
<dbReference type="Proteomes" id="UP001142175">
    <property type="component" value="Unassembled WGS sequence"/>
</dbReference>
<gene>
    <name evidence="2" type="ORF">NU887_10745</name>
</gene>
<feature type="transmembrane region" description="Helical" evidence="1">
    <location>
        <begin position="74"/>
        <end position="93"/>
    </location>
</feature>
<sequence length="198" mass="23744">MTLKKGSREIRLFFLFLFIGLLADLTMYVFNQIGLGDKNKFVYNFYSLIEALFFIYLIKTYVKNVKAEGLANTLFIFTPIFWVSLQVLRWFFPIQQYYPGLVFDLYYEISFSFLAGIVLLEMVEKYDSVSDKPMFWIFLGIFFYCFCTFFIATFLNTELSKNLWFLHNVFNIITYGFYTVGLWKYYKTQKLNLIKKET</sequence>
<accession>A0A9X2SYR8</accession>
<dbReference type="AlphaFoldDB" id="A0A9X2SYR8"/>
<feature type="transmembrane region" description="Helical" evidence="1">
    <location>
        <begin position="163"/>
        <end position="186"/>
    </location>
</feature>
<feature type="transmembrane region" description="Helical" evidence="1">
    <location>
        <begin position="105"/>
        <end position="123"/>
    </location>
</feature>
<keyword evidence="1" id="KW-0472">Membrane</keyword>
<comment type="caution">
    <text evidence="2">The sequence shown here is derived from an EMBL/GenBank/DDBJ whole genome shotgun (WGS) entry which is preliminary data.</text>
</comment>
<name>A0A9X2SYR8_9BACT</name>
<keyword evidence="3" id="KW-1185">Reference proteome</keyword>
<dbReference type="EMBL" id="JANSUY010000007">
    <property type="protein sequence ID" value="MCR9015514.1"/>
    <property type="molecule type" value="Genomic_DNA"/>
</dbReference>
<keyword evidence="1" id="KW-1133">Transmembrane helix</keyword>
<feature type="transmembrane region" description="Helical" evidence="1">
    <location>
        <begin position="135"/>
        <end position="157"/>
    </location>
</feature>
<feature type="transmembrane region" description="Helical" evidence="1">
    <location>
        <begin position="12"/>
        <end position="30"/>
    </location>
</feature>